<dbReference type="EMBL" id="ML979132">
    <property type="protein sequence ID" value="KAF1921786.1"/>
    <property type="molecule type" value="Genomic_DNA"/>
</dbReference>
<evidence type="ECO:0000256" key="1">
    <source>
        <dbReference type="SAM" id="SignalP"/>
    </source>
</evidence>
<feature type="signal peptide" evidence="1">
    <location>
        <begin position="1"/>
        <end position="29"/>
    </location>
</feature>
<name>A0A6A5R4U1_AMPQU</name>
<keyword evidence="3" id="KW-1185">Reference proteome</keyword>
<sequence>MAETGSLYSLVHVILTSLGSMALIADCHGALSFPFTLLPAIDPDPSIPSQTSRPYVTLPITQTALTSTSILSPAYYYRRLQSSSHVRCSLYDVPGTTQPS</sequence>
<gene>
    <name evidence="2" type="ORF">BDU57DRAFT_510771</name>
</gene>
<proteinExistence type="predicted"/>
<protein>
    <submittedName>
        <fullName evidence="2">Uncharacterized protein</fullName>
    </submittedName>
</protein>
<organism evidence="2 3">
    <name type="scientific">Ampelomyces quisqualis</name>
    <name type="common">Powdery mildew agent</name>
    <dbReference type="NCBI Taxonomy" id="50730"/>
    <lineage>
        <taxon>Eukaryota</taxon>
        <taxon>Fungi</taxon>
        <taxon>Dikarya</taxon>
        <taxon>Ascomycota</taxon>
        <taxon>Pezizomycotina</taxon>
        <taxon>Dothideomycetes</taxon>
        <taxon>Pleosporomycetidae</taxon>
        <taxon>Pleosporales</taxon>
        <taxon>Pleosporineae</taxon>
        <taxon>Phaeosphaeriaceae</taxon>
        <taxon>Ampelomyces</taxon>
    </lineage>
</organism>
<reference evidence="2" key="1">
    <citation type="journal article" date="2020" name="Stud. Mycol.">
        <title>101 Dothideomycetes genomes: a test case for predicting lifestyles and emergence of pathogens.</title>
        <authorList>
            <person name="Haridas S."/>
            <person name="Albert R."/>
            <person name="Binder M."/>
            <person name="Bloem J."/>
            <person name="Labutti K."/>
            <person name="Salamov A."/>
            <person name="Andreopoulos B."/>
            <person name="Baker S."/>
            <person name="Barry K."/>
            <person name="Bills G."/>
            <person name="Bluhm B."/>
            <person name="Cannon C."/>
            <person name="Castanera R."/>
            <person name="Culley D."/>
            <person name="Daum C."/>
            <person name="Ezra D."/>
            <person name="Gonzalez J."/>
            <person name="Henrissat B."/>
            <person name="Kuo A."/>
            <person name="Liang C."/>
            <person name="Lipzen A."/>
            <person name="Lutzoni F."/>
            <person name="Magnuson J."/>
            <person name="Mondo S."/>
            <person name="Nolan M."/>
            <person name="Ohm R."/>
            <person name="Pangilinan J."/>
            <person name="Park H.-J."/>
            <person name="Ramirez L."/>
            <person name="Alfaro M."/>
            <person name="Sun H."/>
            <person name="Tritt A."/>
            <person name="Yoshinaga Y."/>
            <person name="Zwiers L.-H."/>
            <person name="Turgeon B."/>
            <person name="Goodwin S."/>
            <person name="Spatafora J."/>
            <person name="Crous P."/>
            <person name="Grigoriev I."/>
        </authorList>
    </citation>
    <scope>NUCLEOTIDE SEQUENCE</scope>
    <source>
        <strain evidence="2">HMLAC05119</strain>
    </source>
</reference>
<evidence type="ECO:0000313" key="3">
    <source>
        <dbReference type="Proteomes" id="UP000800096"/>
    </source>
</evidence>
<keyword evidence="1" id="KW-0732">Signal</keyword>
<dbReference type="Proteomes" id="UP000800096">
    <property type="component" value="Unassembled WGS sequence"/>
</dbReference>
<accession>A0A6A5R4U1</accession>
<evidence type="ECO:0000313" key="2">
    <source>
        <dbReference type="EMBL" id="KAF1921786.1"/>
    </source>
</evidence>
<feature type="chain" id="PRO_5025606050" evidence="1">
    <location>
        <begin position="30"/>
        <end position="100"/>
    </location>
</feature>
<dbReference type="AlphaFoldDB" id="A0A6A5R4U1"/>